<dbReference type="AlphaFoldDB" id="A0A091G224"/>
<sequence>MDVSHCLESSSVTCSAALSVISRLTDVSVSKRLSTESNRMPEKYSVGLESSLIFKEMPAEEIPGETNQVESSSRSSPSQEPEIMPLHDLTNTKTLPSSSSEEGLGRPSRKRRDPPSYAEPKI</sequence>
<name>A0A091G224_CUCCA</name>
<accession>A0A091G224</accession>
<organism evidence="2 3">
    <name type="scientific">Cuculus canorus</name>
    <name type="common">Common cuckoo</name>
    <dbReference type="NCBI Taxonomy" id="55661"/>
    <lineage>
        <taxon>Eukaryota</taxon>
        <taxon>Metazoa</taxon>
        <taxon>Chordata</taxon>
        <taxon>Craniata</taxon>
        <taxon>Vertebrata</taxon>
        <taxon>Euteleostomi</taxon>
        <taxon>Archelosauria</taxon>
        <taxon>Archosauria</taxon>
        <taxon>Dinosauria</taxon>
        <taxon>Saurischia</taxon>
        <taxon>Theropoda</taxon>
        <taxon>Coelurosauria</taxon>
        <taxon>Aves</taxon>
        <taxon>Neognathae</taxon>
        <taxon>Neoaves</taxon>
        <taxon>Otidimorphae</taxon>
        <taxon>Cuculiformes</taxon>
        <taxon>Cuculidae</taxon>
        <taxon>Cuculus</taxon>
    </lineage>
</organism>
<feature type="non-terminal residue" evidence="2">
    <location>
        <position position="122"/>
    </location>
</feature>
<dbReference type="STRING" id="55661.A0A091G224"/>
<evidence type="ECO:0000313" key="3">
    <source>
        <dbReference type="Proteomes" id="UP000053760"/>
    </source>
</evidence>
<feature type="compositionally biased region" description="Polar residues" evidence="1">
    <location>
        <begin position="89"/>
        <end position="101"/>
    </location>
</feature>
<proteinExistence type="predicted"/>
<dbReference type="EMBL" id="KL447622">
    <property type="protein sequence ID" value="KFO75296.1"/>
    <property type="molecule type" value="Genomic_DNA"/>
</dbReference>
<reference evidence="2 3" key="1">
    <citation type="submission" date="2014-04" db="EMBL/GenBank/DDBJ databases">
        <title>Genome evolution of avian class.</title>
        <authorList>
            <person name="Zhang G."/>
            <person name="Li C."/>
        </authorList>
    </citation>
    <scope>NUCLEOTIDE SEQUENCE [LARGE SCALE GENOMIC DNA]</scope>
    <source>
        <strain evidence="2">BGI_N303</strain>
    </source>
</reference>
<feature type="region of interest" description="Disordered" evidence="1">
    <location>
        <begin position="56"/>
        <end position="122"/>
    </location>
</feature>
<dbReference type="Proteomes" id="UP000053760">
    <property type="component" value="Unassembled WGS sequence"/>
</dbReference>
<gene>
    <name evidence="2" type="ORF">N303_08455</name>
</gene>
<evidence type="ECO:0000313" key="2">
    <source>
        <dbReference type="EMBL" id="KFO75296.1"/>
    </source>
</evidence>
<protein>
    <submittedName>
        <fullName evidence="2">Uncharacterized protein</fullName>
    </submittedName>
</protein>
<keyword evidence="3" id="KW-1185">Reference proteome</keyword>
<evidence type="ECO:0000256" key="1">
    <source>
        <dbReference type="SAM" id="MobiDB-lite"/>
    </source>
</evidence>